<keyword evidence="3" id="KW-1185">Reference proteome</keyword>
<dbReference type="AlphaFoldDB" id="A0A445DZE9"/>
<feature type="region of interest" description="Disordered" evidence="1">
    <location>
        <begin position="27"/>
        <end position="47"/>
    </location>
</feature>
<dbReference type="InterPro" id="IPR039280">
    <property type="entry name" value="VUP"/>
</dbReference>
<dbReference type="GO" id="GO:0010089">
    <property type="term" value="P:xylem development"/>
    <property type="evidence" value="ECO:0007669"/>
    <property type="project" value="InterPro"/>
</dbReference>
<protein>
    <submittedName>
        <fullName evidence="2">Uncharacterized protein</fullName>
    </submittedName>
</protein>
<dbReference type="EMBL" id="SDMP01000003">
    <property type="protein sequence ID" value="RYR68527.1"/>
    <property type="molecule type" value="Genomic_DNA"/>
</dbReference>
<accession>A0A445DZE9</accession>
<dbReference type="PANTHER" id="PTHR33974:SF2">
    <property type="entry name" value="VASCULAR-RELATED UNKNOWN PROTEIN 1"/>
    <property type="match status" value="1"/>
</dbReference>
<reference evidence="2 3" key="1">
    <citation type="submission" date="2019-01" db="EMBL/GenBank/DDBJ databases">
        <title>Sequencing of cultivated peanut Arachis hypogaea provides insights into genome evolution and oil improvement.</title>
        <authorList>
            <person name="Chen X."/>
        </authorList>
    </citation>
    <scope>NUCLEOTIDE SEQUENCE [LARGE SCALE GENOMIC DNA]</scope>
    <source>
        <strain evidence="3">cv. Fuhuasheng</strain>
        <tissue evidence="2">Leaves</tissue>
    </source>
</reference>
<dbReference type="PANTHER" id="PTHR33974">
    <property type="entry name" value="VASCULAR-RELATED UNKNOWN PROTEIN 1-RELATED"/>
    <property type="match status" value="1"/>
</dbReference>
<dbReference type="Proteomes" id="UP000289738">
    <property type="component" value="Chromosome A03"/>
</dbReference>
<comment type="caution">
    <text evidence="2">The sequence shown here is derived from an EMBL/GenBank/DDBJ whole genome shotgun (WGS) entry which is preliminary data.</text>
</comment>
<name>A0A445DZE9_ARAHY</name>
<evidence type="ECO:0000313" key="2">
    <source>
        <dbReference type="EMBL" id="RYR68527.1"/>
    </source>
</evidence>
<organism evidence="2 3">
    <name type="scientific">Arachis hypogaea</name>
    <name type="common">Peanut</name>
    <dbReference type="NCBI Taxonomy" id="3818"/>
    <lineage>
        <taxon>Eukaryota</taxon>
        <taxon>Viridiplantae</taxon>
        <taxon>Streptophyta</taxon>
        <taxon>Embryophyta</taxon>
        <taxon>Tracheophyta</taxon>
        <taxon>Spermatophyta</taxon>
        <taxon>Magnoliopsida</taxon>
        <taxon>eudicotyledons</taxon>
        <taxon>Gunneridae</taxon>
        <taxon>Pentapetalae</taxon>
        <taxon>rosids</taxon>
        <taxon>fabids</taxon>
        <taxon>Fabales</taxon>
        <taxon>Fabaceae</taxon>
        <taxon>Papilionoideae</taxon>
        <taxon>50 kb inversion clade</taxon>
        <taxon>dalbergioids sensu lato</taxon>
        <taxon>Dalbergieae</taxon>
        <taxon>Pterocarpus clade</taxon>
        <taxon>Arachis</taxon>
    </lineage>
</organism>
<evidence type="ECO:0000256" key="1">
    <source>
        <dbReference type="SAM" id="MobiDB-lite"/>
    </source>
</evidence>
<dbReference type="Gramene" id="arahy.Tifrunner.gnm2.ann2.Ah03g193000.1">
    <property type="protein sequence ID" value="arahy.Tifrunner.gnm2.ann2.Ah03g193000.1-CDS"/>
    <property type="gene ID" value="arahy.Tifrunner.gnm2.ann2.Ah03g193000"/>
</dbReference>
<evidence type="ECO:0000313" key="3">
    <source>
        <dbReference type="Proteomes" id="UP000289738"/>
    </source>
</evidence>
<gene>
    <name evidence="2" type="ORF">Ahy_A03g015022</name>
</gene>
<sequence>MSSIGKSPSSNEESGWTKYFEEFFSNKNGNNDYDNDEEDHNNNNNNCYSSIMVSDAASSSAAKRLSNYNKKPHEMEFPLESSVIKSFNNNNNNNFKTALHDDDASLQDTATSPLSTSKVLYGNQFEKPKQMEDLKENCSNIEQRDEQKELLDFNGRYDDGCTCTELIKEERPLLNINSFVYGSELYYYI</sequence>
<proteinExistence type="predicted"/>